<dbReference type="InParanoid" id="E4XPB8"/>
<dbReference type="Proteomes" id="UP000001307">
    <property type="component" value="Unassembled WGS sequence"/>
</dbReference>
<dbReference type="AlphaFoldDB" id="E4XPB8"/>
<protein>
    <submittedName>
        <fullName evidence="1">Uncharacterized protein</fullName>
    </submittedName>
</protein>
<evidence type="ECO:0000313" key="1">
    <source>
        <dbReference type="EMBL" id="CBY11706.1"/>
    </source>
</evidence>
<dbReference type="EMBL" id="FN653091">
    <property type="protein sequence ID" value="CBY11706.1"/>
    <property type="molecule type" value="Genomic_DNA"/>
</dbReference>
<keyword evidence="2" id="KW-1185">Reference proteome</keyword>
<accession>E4XPB8</accession>
<gene>
    <name evidence="1" type="ORF">GSOID_T00016883001</name>
</gene>
<name>E4XPB8_OIKDI</name>
<sequence>MKFSCALLASASASIFIHPHVHTRLVAQGLKNESKSMECFMSCTGELMRKDIKCSMEFEYESKEYYRCMEGPTAEYEECIRADGCIEADGTCINRCEPILLEDIQACEDGLAAGELNQLDYVICMNKASLDFSLCWDRCTCEMPWCNCVPPSNEAWAPYDVICYPDPEL</sequence>
<evidence type="ECO:0000313" key="2">
    <source>
        <dbReference type="Proteomes" id="UP000001307"/>
    </source>
</evidence>
<proteinExistence type="predicted"/>
<reference evidence="1" key="1">
    <citation type="journal article" date="2010" name="Science">
        <title>Plasticity of animal genome architecture unmasked by rapid evolution of a pelagic tunicate.</title>
        <authorList>
            <person name="Denoeud F."/>
            <person name="Henriet S."/>
            <person name="Mungpakdee S."/>
            <person name="Aury J.M."/>
            <person name="Da Silva C."/>
            <person name="Brinkmann H."/>
            <person name="Mikhaleva J."/>
            <person name="Olsen L.C."/>
            <person name="Jubin C."/>
            <person name="Canestro C."/>
            <person name="Bouquet J.M."/>
            <person name="Danks G."/>
            <person name="Poulain J."/>
            <person name="Campsteijn C."/>
            <person name="Adamski M."/>
            <person name="Cross I."/>
            <person name="Yadetie F."/>
            <person name="Muffato M."/>
            <person name="Louis A."/>
            <person name="Butcher S."/>
            <person name="Tsagkogeorga G."/>
            <person name="Konrad A."/>
            <person name="Singh S."/>
            <person name="Jensen M.F."/>
            <person name="Cong E.H."/>
            <person name="Eikeseth-Otteraa H."/>
            <person name="Noel B."/>
            <person name="Anthouard V."/>
            <person name="Porcel B.M."/>
            <person name="Kachouri-Lafond R."/>
            <person name="Nishino A."/>
            <person name="Ugolini M."/>
            <person name="Chourrout P."/>
            <person name="Nishida H."/>
            <person name="Aasland R."/>
            <person name="Huzurbazar S."/>
            <person name="Westhof E."/>
            <person name="Delsuc F."/>
            <person name="Lehrach H."/>
            <person name="Reinhardt R."/>
            <person name="Weissenbach J."/>
            <person name="Roy S.W."/>
            <person name="Artiguenave F."/>
            <person name="Postlethwait J.H."/>
            <person name="Manak J.R."/>
            <person name="Thompson E.M."/>
            <person name="Jaillon O."/>
            <person name="Du Pasquier L."/>
            <person name="Boudinot P."/>
            <person name="Liberles D.A."/>
            <person name="Volff J.N."/>
            <person name="Philippe H."/>
            <person name="Lenhard B."/>
            <person name="Roest Crollius H."/>
            <person name="Wincker P."/>
            <person name="Chourrout D."/>
        </authorList>
    </citation>
    <scope>NUCLEOTIDE SEQUENCE [LARGE SCALE GENOMIC DNA]</scope>
</reference>
<dbReference type="OrthoDB" id="10304436at2759"/>
<organism evidence="1">
    <name type="scientific">Oikopleura dioica</name>
    <name type="common">Tunicate</name>
    <dbReference type="NCBI Taxonomy" id="34765"/>
    <lineage>
        <taxon>Eukaryota</taxon>
        <taxon>Metazoa</taxon>
        <taxon>Chordata</taxon>
        <taxon>Tunicata</taxon>
        <taxon>Appendicularia</taxon>
        <taxon>Copelata</taxon>
        <taxon>Oikopleuridae</taxon>
        <taxon>Oikopleura</taxon>
    </lineage>
</organism>